<reference evidence="7" key="1">
    <citation type="submission" date="2022-07" db="EMBL/GenBank/DDBJ databases">
        <title>Phylogenomic reconstructions and comparative analyses of Kickxellomycotina fungi.</title>
        <authorList>
            <person name="Reynolds N.K."/>
            <person name="Stajich J.E."/>
            <person name="Barry K."/>
            <person name="Grigoriev I.V."/>
            <person name="Crous P."/>
            <person name="Smith M.E."/>
        </authorList>
    </citation>
    <scope>NUCLEOTIDE SEQUENCE</scope>
    <source>
        <strain evidence="7">NRRL 1566</strain>
    </source>
</reference>
<organism evidence="7 8">
    <name type="scientific">Coemansia brasiliensis</name>
    <dbReference type="NCBI Taxonomy" id="2650707"/>
    <lineage>
        <taxon>Eukaryota</taxon>
        <taxon>Fungi</taxon>
        <taxon>Fungi incertae sedis</taxon>
        <taxon>Zoopagomycota</taxon>
        <taxon>Kickxellomycotina</taxon>
        <taxon>Kickxellomycetes</taxon>
        <taxon>Kickxellales</taxon>
        <taxon>Kickxellaceae</taxon>
        <taxon>Coemansia</taxon>
    </lineage>
</organism>
<keyword evidence="2 6" id="KW-0812">Transmembrane</keyword>
<dbReference type="PANTHER" id="PTHR11040:SF44">
    <property type="entry name" value="PROTEIN ZNTC-RELATED"/>
    <property type="match status" value="1"/>
</dbReference>
<gene>
    <name evidence="7" type="ORF">IWW36_004393</name>
</gene>
<dbReference type="Proteomes" id="UP001139887">
    <property type="component" value="Unassembled WGS sequence"/>
</dbReference>
<evidence type="ECO:0000256" key="4">
    <source>
        <dbReference type="ARBA" id="ARBA00023136"/>
    </source>
</evidence>
<feature type="region of interest" description="Disordered" evidence="5">
    <location>
        <begin position="372"/>
        <end position="521"/>
    </location>
</feature>
<feature type="compositionally biased region" description="Low complexity" evidence="5">
    <location>
        <begin position="275"/>
        <end position="294"/>
    </location>
</feature>
<evidence type="ECO:0000256" key="2">
    <source>
        <dbReference type="ARBA" id="ARBA00022692"/>
    </source>
</evidence>
<feature type="transmembrane region" description="Helical" evidence="6">
    <location>
        <begin position="20"/>
        <end position="41"/>
    </location>
</feature>
<dbReference type="GO" id="GO:0005886">
    <property type="term" value="C:plasma membrane"/>
    <property type="evidence" value="ECO:0007669"/>
    <property type="project" value="TreeGrafter"/>
</dbReference>
<keyword evidence="4 6" id="KW-0472">Membrane</keyword>
<feature type="compositionally biased region" description="Polar residues" evidence="5">
    <location>
        <begin position="498"/>
        <end position="508"/>
    </location>
</feature>
<dbReference type="EMBL" id="JANBUW010000560">
    <property type="protein sequence ID" value="KAJ2846355.1"/>
    <property type="molecule type" value="Genomic_DNA"/>
</dbReference>
<dbReference type="GO" id="GO:0005385">
    <property type="term" value="F:zinc ion transmembrane transporter activity"/>
    <property type="evidence" value="ECO:0007669"/>
    <property type="project" value="TreeGrafter"/>
</dbReference>
<evidence type="ECO:0000256" key="6">
    <source>
        <dbReference type="SAM" id="Phobius"/>
    </source>
</evidence>
<feature type="region of interest" description="Disordered" evidence="5">
    <location>
        <begin position="275"/>
        <end position="300"/>
    </location>
</feature>
<feature type="transmembrane region" description="Helical" evidence="6">
    <location>
        <begin position="53"/>
        <end position="77"/>
    </location>
</feature>
<comment type="caution">
    <text evidence="7">The sequence shown here is derived from an EMBL/GenBank/DDBJ whole genome shotgun (WGS) entry which is preliminary data.</text>
</comment>
<keyword evidence="3 6" id="KW-1133">Transmembrane helix</keyword>
<feature type="non-terminal residue" evidence="7">
    <location>
        <position position="675"/>
    </location>
</feature>
<feature type="compositionally biased region" description="Polar residues" evidence="5">
    <location>
        <begin position="439"/>
        <end position="451"/>
    </location>
</feature>
<name>A0A9W8LWB1_9FUNG</name>
<protein>
    <submittedName>
        <fullName evidence="7">Uncharacterized protein</fullName>
    </submittedName>
</protein>
<dbReference type="AlphaFoldDB" id="A0A9W8LWB1"/>
<proteinExistence type="predicted"/>
<feature type="compositionally biased region" description="Low complexity" evidence="5">
    <location>
        <begin position="425"/>
        <end position="438"/>
    </location>
</feature>
<dbReference type="OrthoDB" id="448280at2759"/>
<evidence type="ECO:0000256" key="3">
    <source>
        <dbReference type="ARBA" id="ARBA00022989"/>
    </source>
</evidence>
<feature type="transmembrane region" description="Helical" evidence="6">
    <location>
        <begin position="97"/>
        <end position="119"/>
    </location>
</feature>
<feature type="compositionally biased region" description="Polar residues" evidence="5">
    <location>
        <begin position="405"/>
        <end position="415"/>
    </location>
</feature>
<dbReference type="InterPro" id="IPR003689">
    <property type="entry name" value="ZIP"/>
</dbReference>
<evidence type="ECO:0000256" key="5">
    <source>
        <dbReference type="SAM" id="MobiDB-lite"/>
    </source>
</evidence>
<dbReference type="PANTHER" id="PTHR11040">
    <property type="entry name" value="ZINC/IRON TRANSPORTER"/>
    <property type="match status" value="1"/>
</dbReference>
<accession>A0A9W8LWB1</accession>
<evidence type="ECO:0000313" key="8">
    <source>
        <dbReference type="Proteomes" id="UP001139887"/>
    </source>
</evidence>
<keyword evidence="8" id="KW-1185">Reference proteome</keyword>
<evidence type="ECO:0000313" key="7">
    <source>
        <dbReference type="EMBL" id="KAJ2846355.1"/>
    </source>
</evidence>
<sequence>MASDLECIRAEGASGWDRTAHIIALFAIFGASAIGVFLPIIGQTIRGLNQMSIPIFPIQLGQFFGAGIIIATAFLHLLPAANDALSNTCLAGFADRYGAWACVIALAAVMSMHSIEWWLMEAWIGRSVHNNRQLAEPSTGQGPRKSHSSSSSELFPVYSRAYNASRMILPPPVLSPPVNPVVFGTSPLESRLTGFALTKHGNYAAVMHSRQHLAMVQNDRMSRYLYSDPQFPLYAPSSVWPMQPIGAAPSAAIAMRGAAQAKSTPELMHKTTHSLRVSRNSSSMTSSARNTQSSRAVSLRPDSFSNMTKYKRRQYQQHNRRSQQQAAAKWKQRCLSMPRLPPTTLEAGLCDSLLEPLPPLPDSTAESICSSKLQHGSNHSRRTAMSPRSTSTSMYKRASLRSARPISTTISTSGKRQSKRMSLQAVAALTAAAKRSSAGPSDTTTSPSSARLGTVHEAEDKWAVQSPTSQPRRSSDDMSAGQVFASATSAMPRPSESAAASQQPTFHSTRSHKRVSIPSPHVIRAAPSSCAFRSISTEQRPSANYVRESGLQYTTHSRNFEDARSRGLLSYNANAAAGVANPITSIYANHNGQYPIEDNHGTSDSTTAHSRNMSVSTMLTFPAEVKQRALATYILEFGIAMYSVLIGLALAISDSGFIALFIAICFHQFFEGMAL</sequence>
<dbReference type="Pfam" id="PF02535">
    <property type="entry name" value="Zip"/>
    <property type="match status" value="2"/>
</dbReference>
<comment type="subcellular location">
    <subcellularLocation>
        <location evidence="1">Membrane</location>
        <topology evidence="1">Multi-pass membrane protein</topology>
    </subcellularLocation>
</comment>
<evidence type="ECO:0000256" key="1">
    <source>
        <dbReference type="ARBA" id="ARBA00004141"/>
    </source>
</evidence>